<feature type="domain" description="PurM-like C-terminal" evidence="3">
    <location>
        <begin position="187"/>
        <end position="333"/>
    </location>
</feature>
<sequence>MLDQAANPSSPPGFDAGSWVCPLPLRDSPTIVMAHGGGGAMSGELIEHLFLPAFGAAADAALGDAAVIEVGGVRLAFSTDSFVVKPLTFPGGTIGELAVNGTINDLAMMGARPLVLSTAFILEEGTELAEIARVAQSLGAAAAAAEVKLVTGDTKVVDAGHGDGIFVNTAGIGLVPEGVDIGPHRARPGDVVVISGDIGVHGIAVMSCREGLEFGTTVRSDTAPLNGLVADMLATGADVHVLRDPTRGGVAASLNEIAAQANVGVRLDERALPIPDSVRDACGLLGLDPLYVANEGKLVAFLAPQDADRALEAMRAHPLGARAQAIGVCVEDHPGMVVARTALGGTRVVDLPAGEQLPRIC</sequence>
<dbReference type="Gene3D" id="3.30.1330.10">
    <property type="entry name" value="PurM-like, N-terminal domain"/>
    <property type="match status" value="1"/>
</dbReference>
<dbReference type="InterPro" id="IPR036676">
    <property type="entry name" value="PurM-like_C_sf"/>
</dbReference>
<dbReference type="SUPFAM" id="SSF56042">
    <property type="entry name" value="PurM C-terminal domain-like"/>
    <property type="match status" value="1"/>
</dbReference>
<proteinExistence type="inferred from homology"/>
<dbReference type="PANTHER" id="PTHR30303">
    <property type="entry name" value="HYDROGENASE ISOENZYMES FORMATION PROTEIN HYPE"/>
    <property type="match status" value="1"/>
</dbReference>
<dbReference type="Proteomes" id="UP001601992">
    <property type="component" value="Unassembled WGS sequence"/>
</dbReference>
<reference evidence="4 5" key="1">
    <citation type="submission" date="2024-10" db="EMBL/GenBank/DDBJ databases">
        <title>The Natural Products Discovery Center: Release of the First 8490 Sequenced Strains for Exploring Actinobacteria Biosynthetic Diversity.</title>
        <authorList>
            <person name="Kalkreuter E."/>
            <person name="Kautsar S.A."/>
            <person name="Yang D."/>
            <person name="Bader C.D."/>
            <person name="Teijaro C.N."/>
            <person name="Fluegel L."/>
            <person name="Davis C.M."/>
            <person name="Simpson J.R."/>
            <person name="Lauterbach L."/>
            <person name="Steele A.D."/>
            <person name="Gui C."/>
            <person name="Meng S."/>
            <person name="Li G."/>
            <person name="Viehrig K."/>
            <person name="Ye F."/>
            <person name="Su P."/>
            <person name="Kiefer A.F."/>
            <person name="Nichols A."/>
            <person name="Cepeda A.J."/>
            <person name="Yan W."/>
            <person name="Fan B."/>
            <person name="Jiang Y."/>
            <person name="Adhikari A."/>
            <person name="Zheng C.-J."/>
            <person name="Schuster L."/>
            <person name="Cowan T.M."/>
            <person name="Smanski M.J."/>
            <person name="Chevrette M.G."/>
            <person name="De Carvalho L.P.S."/>
            <person name="Shen B."/>
        </authorList>
    </citation>
    <scope>NUCLEOTIDE SEQUENCE [LARGE SCALE GENOMIC DNA]</scope>
    <source>
        <strain evidence="4 5">NPDC002593</strain>
    </source>
</reference>
<comment type="similarity">
    <text evidence="1">Belongs to the HypE family.</text>
</comment>
<dbReference type="InterPro" id="IPR010918">
    <property type="entry name" value="PurM-like_C_dom"/>
</dbReference>
<dbReference type="CDD" id="cd02197">
    <property type="entry name" value="HypE"/>
    <property type="match status" value="1"/>
</dbReference>
<dbReference type="EMBL" id="JBIAQY010000002">
    <property type="protein sequence ID" value="MFF3567294.1"/>
    <property type="molecule type" value="Genomic_DNA"/>
</dbReference>
<dbReference type="PIRSF" id="PIRSF005644">
    <property type="entry name" value="Hdrgns_mtr_HypE"/>
    <property type="match status" value="1"/>
</dbReference>
<dbReference type="Pfam" id="PF00586">
    <property type="entry name" value="AIRS"/>
    <property type="match status" value="1"/>
</dbReference>
<dbReference type="Gene3D" id="3.90.650.10">
    <property type="entry name" value="PurM-like C-terminal domain"/>
    <property type="match status" value="1"/>
</dbReference>
<dbReference type="NCBIfam" id="TIGR02124">
    <property type="entry name" value="hypE"/>
    <property type="match status" value="1"/>
</dbReference>
<dbReference type="SUPFAM" id="SSF55326">
    <property type="entry name" value="PurM N-terminal domain-like"/>
    <property type="match status" value="1"/>
</dbReference>
<comment type="caution">
    <text evidence="4">The sequence shown here is derived from an EMBL/GenBank/DDBJ whole genome shotgun (WGS) entry which is preliminary data.</text>
</comment>
<dbReference type="RefSeq" id="WP_387402716.1">
    <property type="nucleotide sequence ID" value="NZ_JBIAQY010000002.1"/>
</dbReference>
<evidence type="ECO:0000313" key="4">
    <source>
        <dbReference type="EMBL" id="MFF3567294.1"/>
    </source>
</evidence>
<feature type="domain" description="PurM-like N-terminal" evidence="2">
    <location>
        <begin position="64"/>
        <end position="175"/>
    </location>
</feature>
<protein>
    <submittedName>
        <fullName evidence="4">Hydrogenase expression/formation protein HypE</fullName>
    </submittedName>
</protein>
<keyword evidence="5" id="KW-1185">Reference proteome</keyword>
<dbReference type="InterPro" id="IPR036921">
    <property type="entry name" value="PurM-like_N_sf"/>
</dbReference>
<gene>
    <name evidence="4" type="primary">hypE</name>
    <name evidence="4" type="ORF">ACFYXQ_05875</name>
</gene>
<evidence type="ECO:0000259" key="3">
    <source>
        <dbReference type="Pfam" id="PF02769"/>
    </source>
</evidence>
<accession>A0ABW6RTF5</accession>
<organism evidence="4 5">
    <name type="scientific">Nocardia jiangxiensis</name>
    <dbReference type="NCBI Taxonomy" id="282685"/>
    <lineage>
        <taxon>Bacteria</taxon>
        <taxon>Bacillati</taxon>
        <taxon>Actinomycetota</taxon>
        <taxon>Actinomycetes</taxon>
        <taxon>Mycobacteriales</taxon>
        <taxon>Nocardiaceae</taxon>
        <taxon>Nocardia</taxon>
    </lineage>
</organism>
<evidence type="ECO:0000259" key="2">
    <source>
        <dbReference type="Pfam" id="PF00586"/>
    </source>
</evidence>
<evidence type="ECO:0000256" key="1">
    <source>
        <dbReference type="ARBA" id="ARBA00006243"/>
    </source>
</evidence>
<dbReference type="PANTHER" id="PTHR30303:SF0">
    <property type="entry name" value="CARBAMOYL DEHYDRATASE HYPE"/>
    <property type="match status" value="1"/>
</dbReference>
<dbReference type="InterPro" id="IPR011854">
    <property type="entry name" value="HypE"/>
</dbReference>
<evidence type="ECO:0000313" key="5">
    <source>
        <dbReference type="Proteomes" id="UP001601992"/>
    </source>
</evidence>
<dbReference type="Pfam" id="PF02769">
    <property type="entry name" value="AIRS_C"/>
    <property type="match status" value="1"/>
</dbReference>
<name>A0ABW6RTF5_9NOCA</name>
<dbReference type="InterPro" id="IPR016188">
    <property type="entry name" value="PurM-like_N"/>
</dbReference>